<evidence type="ECO:0000256" key="1">
    <source>
        <dbReference type="ARBA" id="ARBA00006383"/>
    </source>
</evidence>
<evidence type="ECO:0000256" key="5">
    <source>
        <dbReference type="RuleBase" id="RU365031"/>
    </source>
</evidence>
<comment type="similarity">
    <text evidence="1 5">Belongs to the antibiotic N-acetyltransferase family.</text>
</comment>
<dbReference type="InterPro" id="IPR003679">
    <property type="entry name" value="Amioglycoside_AcTrfase"/>
</dbReference>
<dbReference type="Pfam" id="PF02522">
    <property type="entry name" value="Antibiotic_NAT"/>
    <property type="match status" value="1"/>
</dbReference>
<reference evidence="6 7" key="1">
    <citation type="submission" date="2020-10" db="EMBL/GenBank/DDBJ databases">
        <title>Mucilaginibacter mali sp. nov., isolated from rhizosphere soil of apple orchard.</title>
        <authorList>
            <person name="Lee J.-S."/>
            <person name="Kim H.S."/>
            <person name="Kim J.-S."/>
        </authorList>
    </citation>
    <scope>NUCLEOTIDE SEQUENCE [LARGE SCALE GENOMIC DNA]</scope>
    <source>
        <strain evidence="6 7">KCTC 23157</strain>
    </source>
</reference>
<dbReference type="EC" id="2.3.1.-" evidence="5"/>
<sequence length="315" mass="35573">MANKGVKNSILSLSPKIELFVRKLYKNNVKFLAKFNKNKVQVSQLTDFEKISTALKTLGVSEGRILVLHSSYEVLEGTGLSPLQVIDKLISLIGDNGTLVMNSARRFPEEVKHLNDLDKDYGDEVVTYNVKKSRVWTGTLPFFMLRHKDALISKFPINPVVAIGKQAKEMVKDNLTDLGTSCGINSAWKYCVDNDAIVVGIGIDLTHSLTIIHVAEDMMGDKWPIPNWYRKRKFKIIDVDGTEILTTVKERRPIWGSRYFAERTLCKDLLNEGILKSLTVDGVLIEAVDSKVLIEYLNSKNETGYPYFGIKKFIK</sequence>
<dbReference type="PANTHER" id="PTHR11104:SF0">
    <property type="entry name" value="SPBETA PROPHAGE-DERIVED AMINOGLYCOSIDE N(3')-ACETYLTRANSFERASE-LIKE PROTEIN YOKD"/>
    <property type="match status" value="1"/>
</dbReference>
<evidence type="ECO:0000256" key="4">
    <source>
        <dbReference type="ARBA" id="ARBA00023315"/>
    </source>
</evidence>
<comment type="caution">
    <text evidence="6">The sequence shown here is derived from an EMBL/GenBank/DDBJ whole genome shotgun (WGS) entry which is preliminary data.</text>
</comment>
<evidence type="ECO:0000256" key="2">
    <source>
        <dbReference type="ARBA" id="ARBA00012882"/>
    </source>
</evidence>
<dbReference type="Proteomes" id="UP000632774">
    <property type="component" value="Unassembled WGS sequence"/>
</dbReference>
<keyword evidence="4 5" id="KW-0012">Acyltransferase</keyword>
<gene>
    <name evidence="6" type="ORF">IRJ18_05655</name>
</gene>
<keyword evidence="7" id="KW-1185">Reference proteome</keyword>
<dbReference type="SUPFAM" id="SSF110710">
    <property type="entry name" value="TTHA0583/YokD-like"/>
    <property type="match status" value="1"/>
</dbReference>
<keyword evidence="5" id="KW-0046">Antibiotic resistance</keyword>
<proteinExistence type="inferred from homology"/>
<comment type="catalytic activity">
    <reaction evidence="5">
        <text>a 2-deoxystreptamine antibiotic + acetyl-CoA = an N(3)-acetyl-2-deoxystreptamine antibiotic + CoA + H(+)</text>
        <dbReference type="Rhea" id="RHEA:12665"/>
        <dbReference type="ChEBI" id="CHEBI:15378"/>
        <dbReference type="ChEBI" id="CHEBI:57287"/>
        <dbReference type="ChEBI" id="CHEBI:57288"/>
        <dbReference type="ChEBI" id="CHEBI:57921"/>
        <dbReference type="ChEBI" id="CHEBI:77452"/>
        <dbReference type="EC" id="2.3.1.81"/>
    </reaction>
</comment>
<keyword evidence="3 5" id="KW-0808">Transferase</keyword>
<evidence type="ECO:0000313" key="7">
    <source>
        <dbReference type="Proteomes" id="UP000632774"/>
    </source>
</evidence>
<organism evidence="6 7">
    <name type="scientific">Mucilaginibacter boryungensis</name>
    <dbReference type="NCBI Taxonomy" id="768480"/>
    <lineage>
        <taxon>Bacteria</taxon>
        <taxon>Pseudomonadati</taxon>
        <taxon>Bacteroidota</taxon>
        <taxon>Sphingobacteriia</taxon>
        <taxon>Sphingobacteriales</taxon>
        <taxon>Sphingobacteriaceae</taxon>
        <taxon>Mucilaginibacter</taxon>
    </lineage>
</organism>
<dbReference type="RefSeq" id="WP_194105223.1">
    <property type="nucleotide sequence ID" value="NZ_JADFFM010000001.1"/>
</dbReference>
<evidence type="ECO:0000256" key="3">
    <source>
        <dbReference type="ARBA" id="ARBA00022679"/>
    </source>
</evidence>
<dbReference type="InterPro" id="IPR028345">
    <property type="entry name" value="Antibiotic_NAT-like"/>
</dbReference>
<evidence type="ECO:0000313" key="6">
    <source>
        <dbReference type="EMBL" id="MBE9665838.1"/>
    </source>
</evidence>
<dbReference type="EMBL" id="JADFFM010000001">
    <property type="protein sequence ID" value="MBE9665838.1"/>
    <property type="molecule type" value="Genomic_DNA"/>
</dbReference>
<protein>
    <recommendedName>
        <fullName evidence="2 5">Aminoglycoside N(3)-acetyltransferase</fullName>
        <ecNumber evidence="5">2.3.1.-</ecNumber>
    </recommendedName>
</protein>
<accession>A0ABR9XEN6</accession>
<dbReference type="PANTHER" id="PTHR11104">
    <property type="entry name" value="AMINOGLYCOSIDE N3-ACETYLTRANSFERASE"/>
    <property type="match status" value="1"/>
</dbReference>
<name>A0ABR9XEN6_9SPHI</name>